<accession>A0A0C1Z2T4</accession>
<evidence type="ECO:0000313" key="1">
    <source>
        <dbReference type="EMBL" id="KIG11809.1"/>
    </source>
</evidence>
<comment type="caution">
    <text evidence="1">The sequence shown here is derived from an EMBL/GenBank/DDBJ whole genome shotgun (WGS) entry which is preliminary data.</text>
</comment>
<dbReference type="EMBL" id="JMCC02000176">
    <property type="protein sequence ID" value="KIG11809.1"/>
    <property type="molecule type" value="Genomic_DNA"/>
</dbReference>
<name>A0A0C1Z2T4_9BACT</name>
<dbReference type="AlphaFoldDB" id="A0A0C1Z2T4"/>
<protein>
    <submittedName>
        <fullName evidence="1">Uncharacterized protein</fullName>
    </submittedName>
</protein>
<proteinExistence type="predicted"/>
<sequence length="48" mass="5168">MLLDQLVEQRLLRLSALVAVAALRRACRGNGAHDELLGRRGAAFSAHA</sequence>
<evidence type="ECO:0000313" key="2">
    <source>
        <dbReference type="Proteomes" id="UP000031599"/>
    </source>
</evidence>
<gene>
    <name evidence="1" type="ORF">DB30_02441</name>
</gene>
<organism evidence="1 2">
    <name type="scientific">Enhygromyxa salina</name>
    <dbReference type="NCBI Taxonomy" id="215803"/>
    <lineage>
        <taxon>Bacteria</taxon>
        <taxon>Pseudomonadati</taxon>
        <taxon>Myxococcota</taxon>
        <taxon>Polyangia</taxon>
        <taxon>Nannocystales</taxon>
        <taxon>Nannocystaceae</taxon>
        <taxon>Enhygromyxa</taxon>
    </lineage>
</organism>
<reference evidence="1 2" key="1">
    <citation type="submission" date="2014-12" db="EMBL/GenBank/DDBJ databases">
        <title>Genome assembly of Enhygromyxa salina DSM 15201.</title>
        <authorList>
            <person name="Sharma G."/>
            <person name="Subramanian S."/>
        </authorList>
    </citation>
    <scope>NUCLEOTIDE SEQUENCE [LARGE SCALE GENOMIC DNA]</scope>
    <source>
        <strain evidence="1 2">DSM 15201</strain>
    </source>
</reference>
<dbReference type="Proteomes" id="UP000031599">
    <property type="component" value="Unassembled WGS sequence"/>
</dbReference>